<dbReference type="EMBL" id="BAAATR010000051">
    <property type="protein sequence ID" value="GAA2275214.1"/>
    <property type="molecule type" value="Genomic_DNA"/>
</dbReference>
<keyword evidence="2" id="KW-1185">Reference proteome</keyword>
<accession>A0ABP5RTQ8</accession>
<reference evidence="2" key="1">
    <citation type="journal article" date="2019" name="Int. J. Syst. Evol. Microbiol.">
        <title>The Global Catalogue of Microorganisms (GCM) 10K type strain sequencing project: providing services to taxonomists for standard genome sequencing and annotation.</title>
        <authorList>
            <consortium name="The Broad Institute Genomics Platform"/>
            <consortium name="The Broad Institute Genome Sequencing Center for Infectious Disease"/>
            <person name="Wu L."/>
            <person name="Ma J."/>
        </authorList>
    </citation>
    <scope>NUCLEOTIDE SEQUENCE [LARGE SCALE GENOMIC DNA]</scope>
    <source>
        <strain evidence="2">JCM 7356</strain>
    </source>
</reference>
<proteinExistence type="predicted"/>
<comment type="caution">
    <text evidence="1">The sequence shown here is derived from an EMBL/GenBank/DDBJ whole genome shotgun (WGS) entry which is preliminary data.</text>
</comment>
<evidence type="ECO:0000313" key="2">
    <source>
        <dbReference type="Proteomes" id="UP001500305"/>
    </source>
</evidence>
<gene>
    <name evidence="1" type="ORF">GCM10010430_71440</name>
</gene>
<protein>
    <submittedName>
        <fullName evidence="1">Uncharacterized protein</fullName>
    </submittedName>
</protein>
<dbReference type="RefSeq" id="WP_344640737.1">
    <property type="nucleotide sequence ID" value="NZ_BAAATR010000051.1"/>
</dbReference>
<evidence type="ECO:0000313" key="1">
    <source>
        <dbReference type="EMBL" id="GAA2275214.1"/>
    </source>
</evidence>
<dbReference type="Proteomes" id="UP001500305">
    <property type="component" value="Unassembled WGS sequence"/>
</dbReference>
<organism evidence="1 2">
    <name type="scientific">Kitasatospora cystarginea</name>
    <dbReference type="NCBI Taxonomy" id="58350"/>
    <lineage>
        <taxon>Bacteria</taxon>
        <taxon>Bacillati</taxon>
        <taxon>Actinomycetota</taxon>
        <taxon>Actinomycetes</taxon>
        <taxon>Kitasatosporales</taxon>
        <taxon>Streptomycetaceae</taxon>
        <taxon>Kitasatospora</taxon>
    </lineage>
</organism>
<sequence>MDGVKSRLWVATTDAGSWAAVDYNGCDDDRFTVWQHGPRRLWEEVEAAHHWWLTNGRPGPARFGLTVTADGAHTFWLDEPGTVVRRHP</sequence>
<name>A0ABP5RTQ8_9ACTN</name>